<proteinExistence type="inferred from homology"/>
<dbReference type="SUPFAM" id="SSF55961">
    <property type="entry name" value="Bet v1-like"/>
    <property type="match status" value="1"/>
</dbReference>
<protein>
    <recommendedName>
        <fullName evidence="2">Activator of Hsp90 ATPase homologue 1/2-like C-terminal domain-containing protein</fullName>
    </recommendedName>
</protein>
<dbReference type="Proteomes" id="UP000094784">
    <property type="component" value="Unassembled WGS sequence"/>
</dbReference>
<comment type="similarity">
    <text evidence="1">Belongs to the AHA1 family.</text>
</comment>
<gene>
    <name evidence="3" type="ORF">BG258_17835</name>
</gene>
<accession>A0A1E4R0G7</accession>
<comment type="caution">
    <text evidence="3">The sequence shown here is derived from an EMBL/GenBank/DDBJ whole genome shotgun (WGS) entry which is preliminary data.</text>
</comment>
<evidence type="ECO:0000256" key="1">
    <source>
        <dbReference type="ARBA" id="ARBA00006817"/>
    </source>
</evidence>
<feature type="domain" description="Activator of Hsp90 ATPase homologue 1/2-like C-terminal" evidence="2">
    <location>
        <begin position="15"/>
        <end position="135"/>
    </location>
</feature>
<dbReference type="OrthoDB" id="2364866at2"/>
<dbReference type="CDD" id="cd08901">
    <property type="entry name" value="SRPBCC_CalC_Aha1-like_8"/>
    <property type="match status" value="1"/>
</dbReference>
<sequence length="147" mass="16792">MLNTDVTTKLKIKQPAHKVFEAIISPTEIGHYWFSSSSERWVEGKRITLRYEEYSAEGIISVLEIETNKKIVFSWGEEHGEVTIVTMTLEEYQGETIIEVVESGLNAHDPEIVTKMMGQKEGWIYTLTCLKGYLENGIKTLRASLIH</sequence>
<evidence type="ECO:0000313" key="3">
    <source>
        <dbReference type="EMBL" id="ODV53941.1"/>
    </source>
</evidence>
<evidence type="ECO:0000313" key="4">
    <source>
        <dbReference type="Proteomes" id="UP000094784"/>
    </source>
</evidence>
<organism evidence="3 4">
    <name type="scientific">Lysinibacillus fusiformis</name>
    <dbReference type="NCBI Taxonomy" id="28031"/>
    <lineage>
        <taxon>Bacteria</taxon>
        <taxon>Bacillati</taxon>
        <taxon>Bacillota</taxon>
        <taxon>Bacilli</taxon>
        <taxon>Bacillales</taxon>
        <taxon>Bacillaceae</taxon>
        <taxon>Lysinibacillus</taxon>
    </lineage>
</organism>
<dbReference type="InterPro" id="IPR013538">
    <property type="entry name" value="ASHA1/2-like_C"/>
</dbReference>
<reference evidence="3 4" key="1">
    <citation type="submission" date="2016-09" db="EMBL/GenBank/DDBJ databases">
        <title>Draft genome sequence of the soil isolate, Lysinibacillus fusiformis M5, a potential hypoxanthine producer.</title>
        <authorList>
            <person name="Gallegos-Monterrosa R."/>
            <person name="Maroti G."/>
            <person name="Balint B."/>
            <person name="Kovacs A.T."/>
        </authorList>
    </citation>
    <scope>NUCLEOTIDE SEQUENCE [LARGE SCALE GENOMIC DNA]</scope>
    <source>
        <strain evidence="3 4">M5</strain>
    </source>
</reference>
<dbReference type="RefSeq" id="WP_069483003.1">
    <property type="nucleotide sequence ID" value="NZ_KV766182.1"/>
</dbReference>
<name>A0A1E4R0G7_9BACI</name>
<dbReference type="Pfam" id="PF08327">
    <property type="entry name" value="AHSA1"/>
    <property type="match status" value="1"/>
</dbReference>
<dbReference type="InterPro" id="IPR023393">
    <property type="entry name" value="START-like_dom_sf"/>
</dbReference>
<dbReference type="EMBL" id="MECQ01000002">
    <property type="protein sequence ID" value="ODV53941.1"/>
    <property type="molecule type" value="Genomic_DNA"/>
</dbReference>
<dbReference type="AlphaFoldDB" id="A0A1E4R0G7"/>
<evidence type="ECO:0000259" key="2">
    <source>
        <dbReference type="Pfam" id="PF08327"/>
    </source>
</evidence>
<dbReference type="Gene3D" id="3.30.530.20">
    <property type="match status" value="1"/>
</dbReference>